<dbReference type="EMBL" id="FOWZ01000001">
    <property type="protein sequence ID" value="SFO97757.1"/>
    <property type="molecule type" value="Genomic_DNA"/>
</dbReference>
<keyword evidence="5" id="KW-1185">Reference proteome</keyword>
<dbReference type="InterPro" id="IPR050706">
    <property type="entry name" value="Cyclic-di-GMP_PDE-like"/>
</dbReference>
<dbReference type="PANTHER" id="PTHR33121:SF79">
    <property type="entry name" value="CYCLIC DI-GMP PHOSPHODIESTERASE PDED-RELATED"/>
    <property type="match status" value="1"/>
</dbReference>
<dbReference type="SMART" id="SM01080">
    <property type="entry name" value="CHASE2"/>
    <property type="match status" value="1"/>
</dbReference>
<evidence type="ECO:0000313" key="5">
    <source>
        <dbReference type="Proteomes" id="UP000199331"/>
    </source>
</evidence>
<gene>
    <name evidence="4" type="ORF">SAMN04488060_1077</name>
</gene>
<keyword evidence="2" id="KW-0812">Transmembrane</keyword>
<keyword evidence="2" id="KW-0472">Membrane</keyword>
<accession>A0A1I5LKU5</accession>
<feature type="region of interest" description="Disordered" evidence="1">
    <location>
        <begin position="1"/>
        <end position="25"/>
    </location>
</feature>
<feature type="compositionally biased region" description="Basic and acidic residues" evidence="1">
    <location>
        <begin position="12"/>
        <end position="25"/>
    </location>
</feature>
<evidence type="ECO:0000256" key="2">
    <source>
        <dbReference type="SAM" id="Phobius"/>
    </source>
</evidence>
<dbReference type="SMART" id="SM00052">
    <property type="entry name" value="EAL"/>
    <property type="match status" value="1"/>
</dbReference>
<dbReference type="Pfam" id="PF05226">
    <property type="entry name" value="CHASE2"/>
    <property type="match status" value="1"/>
</dbReference>
<dbReference type="InterPro" id="IPR007890">
    <property type="entry name" value="CHASE2"/>
</dbReference>
<name>A0A1I5LKU5_9SPHN</name>
<feature type="domain" description="EAL" evidence="3">
    <location>
        <begin position="522"/>
        <end position="775"/>
    </location>
</feature>
<dbReference type="Gene3D" id="3.20.20.450">
    <property type="entry name" value="EAL domain"/>
    <property type="match status" value="1"/>
</dbReference>
<dbReference type="STRING" id="604088.SAMN04488060_1077"/>
<protein>
    <submittedName>
        <fullName evidence="4">EAL domain, c-di-GMP-specific phosphodiesterase class I (Or its enzymatically inactive variant)</fullName>
    </submittedName>
</protein>
<dbReference type="PROSITE" id="PS50883">
    <property type="entry name" value="EAL"/>
    <property type="match status" value="1"/>
</dbReference>
<dbReference type="GO" id="GO:0071111">
    <property type="term" value="F:cyclic-guanylate-specific phosphodiesterase activity"/>
    <property type="evidence" value="ECO:0007669"/>
    <property type="project" value="InterPro"/>
</dbReference>
<dbReference type="AlphaFoldDB" id="A0A1I5LKU5"/>
<dbReference type="CDD" id="cd01948">
    <property type="entry name" value="EAL"/>
    <property type="match status" value="1"/>
</dbReference>
<keyword evidence="2" id="KW-1133">Transmembrane helix</keyword>
<feature type="transmembrane region" description="Helical" evidence="2">
    <location>
        <begin position="32"/>
        <end position="52"/>
    </location>
</feature>
<dbReference type="InterPro" id="IPR043128">
    <property type="entry name" value="Rev_trsase/Diguanyl_cyclase"/>
</dbReference>
<evidence type="ECO:0000256" key="1">
    <source>
        <dbReference type="SAM" id="MobiDB-lite"/>
    </source>
</evidence>
<evidence type="ECO:0000259" key="3">
    <source>
        <dbReference type="PROSITE" id="PS50883"/>
    </source>
</evidence>
<proteinExistence type="predicted"/>
<dbReference type="OrthoDB" id="7462471at2"/>
<feature type="transmembrane region" description="Helical" evidence="2">
    <location>
        <begin position="314"/>
        <end position="333"/>
    </location>
</feature>
<dbReference type="RefSeq" id="WP_090478086.1">
    <property type="nucleotide sequence ID" value="NZ_FOWZ01000001.1"/>
</dbReference>
<dbReference type="Proteomes" id="UP000199331">
    <property type="component" value="Unassembled WGS sequence"/>
</dbReference>
<feature type="transmembrane region" description="Helical" evidence="2">
    <location>
        <begin position="285"/>
        <end position="305"/>
    </location>
</feature>
<dbReference type="InterPro" id="IPR001633">
    <property type="entry name" value="EAL_dom"/>
</dbReference>
<organism evidence="4 5">
    <name type="scientific">Qipengyuania nanhaisediminis</name>
    <dbReference type="NCBI Taxonomy" id="604088"/>
    <lineage>
        <taxon>Bacteria</taxon>
        <taxon>Pseudomonadati</taxon>
        <taxon>Pseudomonadota</taxon>
        <taxon>Alphaproteobacteria</taxon>
        <taxon>Sphingomonadales</taxon>
        <taxon>Erythrobacteraceae</taxon>
        <taxon>Qipengyuania</taxon>
    </lineage>
</organism>
<reference evidence="5" key="1">
    <citation type="submission" date="2016-10" db="EMBL/GenBank/DDBJ databases">
        <authorList>
            <person name="Varghese N."/>
            <person name="Submissions S."/>
        </authorList>
    </citation>
    <scope>NUCLEOTIDE SEQUENCE [LARGE SCALE GENOMIC DNA]</scope>
    <source>
        <strain evidence="5">CGMCC 1.7715</strain>
    </source>
</reference>
<evidence type="ECO:0000313" key="4">
    <source>
        <dbReference type="EMBL" id="SFO97757.1"/>
    </source>
</evidence>
<dbReference type="PANTHER" id="PTHR33121">
    <property type="entry name" value="CYCLIC DI-GMP PHOSPHODIESTERASE PDEF"/>
    <property type="match status" value="1"/>
</dbReference>
<dbReference type="Gene3D" id="3.30.70.270">
    <property type="match status" value="1"/>
</dbReference>
<sequence>MDEKTTLAPAPEPRDRKPSGERSEGKLKRLQHLLWSGAVAFVMLATMMLGPLDQFLWMIQSRAANQQPSGDIVFVGSAVDVEGPSRAAERRQLADGLDRLREAGASKVYLDFILHKGDDTLADARLAEAIKAYGNDLILVDQVKPSLGGDEEVLRSDALFDSGGGRVSTDRWTNWLGYTWKMDATHEIYEETPLFAASLAGQEKFSRDEVLIDYGFDPDLIPAYRLAQLIGGDIASSSLKGKAIVVGPASSDSGADLSIPGKYNPPPSYPAIYAAETFKSGRDGFVGAFPLTLAFAAALAAAILLSRRKKVRRFAYAAIALALPGALFGGAYLGFRTELAYAGMLLFVYAAQRSRARWRLRVANIDNDTGLEKLRVIERAVSQNFLRSGHIVVARLQGLEQVLKTLGSAERSSYILRLVDRLRAADQELAIYIDGHFLAWHSTERDTSRLIEHLEGLRAIFAAPIKVGSESVDVGITFGVASIGEAGRNSVAAAAAAAEETSEAHEPIKIAQIASHHDELWDISLRARIDAAMEAGEIYCVYQPKIDMISGSLTGVEALVRWHDPERGFISPIKFIAQCEKAGRMEHLTRYVLQTACNAGRLMHFRGSGVSMSVNISATLLNDMRIVGIVRNTLQATGFDPQSLILEITETARIGDLAKAATILDELKSLGLKISMDDFGVGAANFETFYGLPFDELKIDRLFVDSISRSEKAKAIASSIIAMGRAARITVVAEGAEDDKTLQILNEIGCRYVQGYALARPLSLTNLLEFKDSYERSQTGT</sequence>
<dbReference type="Pfam" id="PF00563">
    <property type="entry name" value="EAL"/>
    <property type="match status" value="1"/>
</dbReference>
<dbReference type="InterPro" id="IPR035919">
    <property type="entry name" value="EAL_sf"/>
</dbReference>
<dbReference type="SUPFAM" id="SSF141868">
    <property type="entry name" value="EAL domain-like"/>
    <property type="match status" value="1"/>
</dbReference>